<dbReference type="PANTHER" id="PTHR43510">
    <property type="entry name" value="AMINOTRANSFERASE FUNCTION, HYPOTHETICAL (EUROFUNG)"/>
    <property type="match status" value="1"/>
</dbReference>
<proteinExistence type="inferred from homology"/>
<organism evidence="3 4">
    <name type="scientific">Cloacibacillus porcorum</name>
    <dbReference type="NCBI Taxonomy" id="1197717"/>
    <lineage>
        <taxon>Bacteria</taxon>
        <taxon>Thermotogati</taxon>
        <taxon>Synergistota</taxon>
        <taxon>Synergistia</taxon>
        <taxon>Synergistales</taxon>
        <taxon>Synergistaceae</taxon>
        <taxon>Cloacibacillus</taxon>
    </lineage>
</organism>
<feature type="domain" description="Aminotransferase class I/classII large" evidence="2">
    <location>
        <begin position="33"/>
        <end position="354"/>
    </location>
</feature>
<dbReference type="GeneID" id="83056369"/>
<evidence type="ECO:0000313" key="4">
    <source>
        <dbReference type="Proteomes" id="UP000093044"/>
    </source>
</evidence>
<dbReference type="GO" id="GO:0008483">
    <property type="term" value="F:transaminase activity"/>
    <property type="evidence" value="ECO:0007669"/>
    <property type="project" value="UniProtKB-KW"/>
</dbReference>
<dbReference type="CDD" id="cd00609">
    <property type="entry name" value="AAT_like"/>
    <property type="match status" value="1"/>
</dbReference>
<keyword evidence="1 3" id="KW-0032">Aminotransferase</keyword>
<dbReference type="KEGG" id="cpor:BED41_00700"/>
<dbReference type="InterPro" id="IPR015424">
    <property type="entry name" value="PyrdxlP-dep_Trfase"/>
</dbReference>
<dbReference type="InterPro" id="IPR015421">
    <property type="entry name" value="PyrdxlP-dep_Trfase_major"/>
</dbReference>
<sequence>MKYTRMPIEKESPEQFGYEKIKNNLTETSVRDRNIKDLGIVLDDILLPYGDHLGDPRLRKLIAEQSNITDPDCVIITGGAASALFLVASSLLEPGSHMIVARPNYGTNIATPEAIGADVGYLDQKFEEGFRVDIERLESMIRPDTKYISLTNPHNPTGTMMGLEEVKRVIAVAEEHNVWLLMDETYRDMFKDEVLPVAASLSPKVISISSLSKTYGIPGIRIGWAVCQDKEMMDMLLAAKEQVCIGGSVVDEYIGFAALSQKKEWIAENDALIARHFAIVKDWVEHEEFVEWVEPRAACTCFPRIKESAGVDIEKFYKVMNDKYGTYIGPGHWFGFEDSYMRIGYAWPLEDELKAGLAGISAAIREARG</sequence>
<reference evidence="3" key="1">
    <citation type="submission" date="2016-08" db="EMBL/GenBank/DDBJ databases">
        <title>Complete genome of Cloacibacillus porcorum.</title>
        <authorList>
            <person name="Looft T."/>
            <person name="Bayles D.O."/>
            <person name="Alt D.P."/>
        </authorList>
    </citation>
    <scope>NUCLEOTIDE SEQUENCE [LARGE SCALE GENOMIC DNA]</scope>
    <source>
        <strain evidence="3">CL-84</strain>
    </source>
</reference>
<keyword evidence="1 3" id="KW-0808">Transferase</keyword>
<dbReference type="InterPro" id="IPR015422">
    <property type="entry name" value="PyrdxlP-dep_Trfase_small"/>
</dbReference>
<dbReference type="STRING" id="1197717.BED41_00700"/>
<dbReference type="PANTHER" id="PTHR43510:SF1">
    <property type="entry name" value="AMINOTRANSFERASE FUNCTION, HYPOTHETICAL (EUROFUNG)"/>
    <property type="match status" value="1"/>
</dbReference>
<dbReference type="Proteomes" id="UP000093044">
    <property type="component" value="Chromosome"/>
</dbReference>
<dbReference type="PROSITE" id="PS00105">
    <property type="entry name" value="AA_TRANSFER_CLASS_1"/>
    <property type="match status" value="1"/>
</dbReference>
<dbReference type="RefSeq" id="WP_066741784.1">
    <property type="nucleotide sequence ID" value="NZ_CP016757.1"/>
</dbReference>
<gene>
    <name evidence="3" type="ORF">BED41_00700</name>
</gene>
<dbReference type="Gene3D" id="3.90.1150.10">
    <property type="entry name" value="Aspartate Aminotransferase, domain 1"/>
    <property type="match status" value="1"/>
</dbReference>
<comment type="similarity">
    <text evidence="1">Belongs to the class-I pyridoxal-phosphate-dependent aminotransferase family.</text>
</comment>
<dbReference type="Pfam" id="PF00155">
    <property type="entry name" value="Aminotran_1_2"/>
    <property type="match status" value="1"/>
</dbReference>
<dbReference type="InterPro" id="IPR004839">
    <property type="entry name" value="Aminotransferase_I/II_large"/>
</dbReference>
<dbReference type="EMBL" id="CP016757">
    <property type="protein sequence ID" value="ANZ43749.1"/>
    <property type="molecule type" value="Genomic_DNA"/>
</dbReference>
<protein>
    <recommendedName>
        <fullName evidence="1">Aminotransferase</fullName>
        <ecNumber evidence="1">2.6.1.-</ecNumber>
    </recommendedName>
</protein>
<dbReference type="EC" id="2.6.1.-" evidence="1"/>
<dbReference type="GO" id="GO:0030170">
    <property type="term" value="F:pyridoxal phosphate binding"/>
    <property type="evidence" value="ECO:0007669"/>
    <property type="project" value="InterPro"/>
</dbReference>
<evidence type="ECO:0000259" key="2">
    <source>
        <dbReference type="Pfam" id="PF00155"/>
    </source>
</evidence>
<evidence type="ECO:0000313" key="3">
    <source>
        <dbReference type="EMBL" id="ANZ43749.1"/>
    </source>
</evidence>
<name>A0A1B2I1A4_9BACT</name>
<dbReference type="AlphaFoldDB" id="A0A1B2I1A4"/>
<dbReference type="OrthoDB" id="9803354at2"/>
<dbReference type="SUPFAM" id="SSF53383">
    <property type="entry name" value="PLP-dependent transferases"/>
    <property type="match status" value="1"/>
</dbReference>
<comment type="cofactor">
    <cofactor evidence="1">
        <name>pyridoxal 5'-phosphate</name>
        <dbReference type="ChEBI" id="CHEBI:597326"/>
    </cofactor>
</comment>
<dbReference type="Gene3D" id="3.40.640.10">
    <property type="entry name" value="Type I PLP-dependent aspartate aminotransferase-like (Major domain)"/>
    <property type="match status" value="1"/>
</dbReference>
<evidence type="ECO:0000256" key="1">
    <source>
        <dbReference type="RuleBase" id="RU000481"/>
    </source>
</evidence>
<dbReference type="InterPro" id="IPR004838">
    <property type="entry name" value="NHTrfase_class1_PyrdxlP-BS"/>
</dbReference>
<accession>A0A1B2I1A4</accession>
<keyword evidence="4" id="KW-1185">Reference proteome</keyword>